<organism evidence="2 3">
    <name type="scientific">Alteribacillus bidgolensis</name>
    <dbReference type="NCBI Taxonomy" id="930129"/>
    <lineage>
        <taxon>Bacteria</taxon>
        <taxon>Bacillati</taxon>
        <taxon>Bacillota</taxon>
        <taxon>Bacilli</taxon>
        <taxon>Bacillales</taxon>
        <taxon>Bacillaceae</taxon>
        <taxon>Alteribacillus</taxon>
    </lineage>
</organism>
<dbReference type="PANTHER" id="PTHR43437:SF3">
    <property type="entry name" value="HYDROXYACYL-THIOESTER DEHYDRATASE TYPE 2, MITOCHONDRIAL"/>
    <property type="match status" value="1"/>
</dbReference>
<dbReference type="Proteomes" id="UP000199017">
    <property type="component" value="Unassembled WGS sequence"/>
</dbReference>
<proteinExistence type="predicted"/>
<dbReference type="OrthoDB" id="160199at2"/>
<feature type="domain" description="FAS1-like dehydratase" evidence="1">
    <location>
        <begin position="5"/>
        <end position="132"/>
    </location>
</feature>
<dbReference type="PANTHER" id="PTHR43437">
    <property type="entry name" value="HYDROXYACYL-THIOESTER DEHYDRATASE TYPE 2, MITOCHONDRIAL-RELATED"/>
    <property type="match status" value="1"/>
</dbReference>
<dbReference type="InterPro" id="IPR016709">
    <property type="entry name" value="HadA-like"/>
</dbReference>
<keyword evidence="3" id="KW-1185">Reference proteome</keyword>
<dbReference type="Pfam" id="PF13452">
    <property type="entry name" value="FAS1_DH_region"/>
    <property type="match status" value="1"/>
</dbReference>
<dbReference type="InterPro" id="IPR039569">
    <property type="entry name" value="FAS1-like_DH_region"/>
</dbReference>
<dbReference type="CDD" id="cd03441">
    <property type="entry name" value="R_hydratase_like"/>
    <property type="match status" value="1"/>
</dbReference>
<dbReference type="PIRSF" id="PIRSF018072">
    <property type="entry name" value="UCP018072"/>
    <property type="match status" value="1"/>
</dbReference>
<dbReference type="RefSeq" id="WP_091580370.1">
    <property type="nucleotide sequence ID" value="NZ_FNDU01000001.1"/>
</dbReference>
<dbReference type="Gene3D" id="3.10.129.10">
    <property type="entry name" value="Hotdog Thioesterase"/>
    <property type="match status" value="1"/>
</dbReference>
<dbReference type="InterPro" id="IPR029069">
    <property type="entry name" value="HotDog_dom_sf"/>
</dbReference>
<gene>
    <name evidence="2" type="ORF">SAMN05216352_101490</name>
</gene>
<sequence>MYKHLIGKQSEKVENQVERGAVAAFARSIGDAHPLYVDKEYGKQSKYKNNIAPPTFPRTFSYGTISGLNLPVAGLIHGEQTFEYKRPLLIGEKIYCHSKVENYREKQAASGHIGFLTLINVGEDKQGNNLFTSKVVLVLTEQAREGDGHYDSNHRA</sequence>
<protein>
    <submittedName>
        <fullName evidence="2">N-terminal half of MaoC dehydratase</fullName>
    </submittedName>
</protein>
<dbReference type="InterPro" id="IPR050965">
    <property type="entry name" value="UPF0336/Enoyl-CoA_hydratase"/>
</dbReference>
<dbReference type="GO" id="GO:0006633">
    <property type="term" value="P:fatty acid biosynthetic process"/>
    <property type="evidence" value="ECO:0007669"/>
    <property type="project" value="TreeGrafter"/>
</dbReference>
<evidence type="ECO:0000313" key="2">
    <source>
        <dbReference type="EMBL" id="SDH50488.1"/>
    </source>
</evidence>
<dbReference type="SUPFAM" id="SSF54637">
    <property type="entry name" value="Thioesterase/thiol ester dehydrase-isomerase"/>
    <property type="match status" value="1"/>
</dbReference>
<accession>A0A1G8CYA0</accession>
<dbReference type="AlphaFoldDB" id="A0A1G8CYA0"/>
<evidence type="ECO:0000313" key="3">
    <source>
        <dbReference type="Proteomes" id="UP000199017"/>
    </source>
</evidence>
<dbReference type="STRING" id="930129.SAMN05216352_101490"/>
<dbReference type="EMBL" id="FNDU01000001">
    <property type="protein sequence ID" value="SDH50488.1"/>
    <property type="molecule type" value="Genomic_DNA"/>
</dbReference>
<name>A0A1G8CYA0_9BACI</name>
<reference evidence="2 3" key="1">
    <citation type="submission" date="2016-10" db="EMBL/GenBank/DDBJ databases">
        <authorList>
            <person name="de Groot N.N."/>
        </authorList>
    </citation>
    <scope>NUCLEOTIDE SEQUENCE [LARGE SCALE GENOMIC DNA]</scope>
    <source>
        <strain evidence="3">P4B,CCM 7963,CECT 7998,DSM 25260,IBRC-M 10614,KCTC 13821</strain>
    </source>
</reference>
<dbReference type="GO" id="GO:0019171">
    <property type="term" value="F:(3R)-hydroxyacyl-[acyl-carrier-protein] dehydratase activity"/>
    <property type="evidence" value="ECO:0007669"/>
    <property type="project" value="TreeGrafter"/>
</dbReference>
<evidence type="ECO:0000259" key="1">
    <source>
        <dbReference type="Pfam" id="PF13452"/>
    </source>
</evidence>